<evidence type="ECO:0000256" key="1">
    <source>
        <dbReference type="SAM" id="MobiDB-lite"/>
    </source>
</evidence>
<gene>
    <name evidence="2" type="ORF">FBZ96_101225</name>
</gene>
<feature type="compositionally biased region" description="Basic residues" evidence="1">
    <location>
        <begin position="104"/>
        <end position="113"/>
    </location>
</feature>
<evidence type="ECO:0000313" key="3">
    <source>
        <dbReference type="Proteomes" id="UP000319949"/>
    </source>
</evidence>
<organism evidence="2 3">
    <name type="scientific">Bradyrhizobium stylosanthis</name>
    <dbReference type="NCBI Taxonomy" id="1803665"/>
    <lineage>
        <taxon>Bacteria</taxon>
        <taxon>Pseudomonadati</taxon>
        <taxon>Pseudomonadota</taxon>
        <taxon>Alphaproteobacteria</taxon>
        <taxon>Hyphomicrobiales</taxon>
        <taxon>Nitrobacteraceae</taxon>
        <taxon>Bradyrhizobium</taxon>
    </lineage>
</organism>
<feature type="region of interest" description="Disordered" evidence="1">
    <location>
        <begin position="94"/>
        <end position="113"/>
    </location>
</feature>
<comment type="caution">
    <text evidence="2">The sequence shown here is derived from an EMBL/GenBank/DDBJ whole genome shotgun (WGS) entry which is preliminary data.</text>
</comment>
<accession>A0A560EAN3</accession>
<reference evidence="2 3" key="1">
    <citation type="submission" date="2019-06" db="EMBL/GenBank/DDBJ databases">
        <title>Genomic Encyclopedia of Type Strains, Phase IV (KMG-V): Genome sequencing to study the core and pangenomes of soil and plant-associated prokaryotes.</title>
        <authorList>
            <person name="Whitman W."/>
        </authorList>
    </citation>
    <scope>NUCLEOTIDE SEQUENCE [LARGE SCALE GENOMIC DNA]</scope>
    <source>
        <strain evidence="2 3">BR 510</strain>
    </source>
</reference>
<name>A0A560EAN3_9BRAD</name>
<protein>
    <submittedName>
        <fullName evidence="2">Uncharacterized protein</fullName>
    </submittedName>
</protein>
<dbReference type="Proteomes" id="UP000319949">
    <property type="component" value="Unassembled WGS sequence"/>
</dbReference>
<proteinExistence type="predicted"/>
<dbReference type="EMBL" id="VITK01000001">
    <property type="protein sequence ID" value="TWB06413.1"/>
    <property type="molecule type" value="Genomic_DNA"/>
</dbReference>
<sequence length="129" mass="14172">MDMGMGVIVPMRMPVVMRMAMGMVVMMGVGRGGNHLGTLYYNITPVHDPGRHSGMVRWTRPGISRSRARLRRPGMPPEIHGFPITMAMAAATNGNGTETAQRNQTKRAGMKGISHKITRWKANRAQATT</sequence>
<keyword evidence="3" id="KW-1185">Reference proteome</keyword>
<evidence type="ECO:0000313" key="2">
    <source>
        <dbReference type="EMBL" id="TWB06413.1"/>
    </source>
</evidence>
<dbReference type="AlphaFoldDB" id="A0A560EAN3"/>